<feature type="domain" description="Peptidase M3A/M3B catalytic" evidence="7">
    <location>
        <begin position="193"/>
        <end position="574"/>
    </location>
</feature>
<evidence type="ECO:0000259" key="7">
    <source>
        <dbReference type="Pfam" id="PF01432"/>
    </source>
</evidence>
<evidence type="ECO:0000256" key="3">
    <source>
        <dbReference type="ARBA" id="ARBA00022801"/>
    </source>
</evidence>
<evidence type="ECO:0000259" key="8">
    <source>
        <dbReference type="Pfam" id="PF08439"/>
    </source>
</evidence>
<evidence type="ECO:0000256" key="4">
    <source>
        <dbReference type="ARBA" id="ARBA00022833"/>
    </source>
</evidence>
<comment type="caution">
    <text evidence="9">The sequence shown here is derived from an EMBL/GenBank/DDBJ whole genome shotgun (WGS) entry which is preliminary data.</text>
</comment>
<keyword evidence="1 6" id="KW-0645">Protease</keyword>
<dbReference type="EMBL" id="JADIMU010000070">
    <property type="protein sequence ID" value="MBO8444065.1"/>
    <property type="molecule type" value="Genomic_DNA"/>
</dbReference>
<dbReference type="AlphaFoldDB" id="A0A9D9ECY6"/>
<evidence type="ECO:0000256" key="2">
    <source>
        <dbReference type="ARBA" id="ARBA00022723"/>
    </source>
</evidence>
<dbReference type="Gene3D" id="1.10.287.830">
    <property type="entry name" value="putative peptidase helix hairpin domain like"/>
    <property type="match status" value="1"/>
</dbReference>
<keyword evidence="4 6" id="KW-0862">Zinc</keyword>
<dbReference type="InterPro" id="IPR013647">
    <property type="entry name" value="OligopepF_N_dom"/>
</dbReference>
<comment type="cofactor">
    <cofactor evidence="6">
        <name>Zn(2+)</name>
        <dbReference type="ChEBI" id="CHEBI:29105"/>
    </cofactor>
    <text evidence="6">Binds 1 zinc ion.</text>
</comment>
<dbReference type="GO" id="GO:0006508">
    <property type="term" value="P:proteolysis"/>
    <property type="evidence" value="ECO:0007669"/>
    <property type="project" value="UniProtKB-KW"/>
</dbReference>
<dbReference type="InterPro" id="IPR045090">
    <property type="entry name" value="Pept_M3A_M3B"/>
</dbReference>
<dbReference type="Pfam" id="PF08439">
    <property type="entry name" value="Peptidase_M3_N"/>
    <property type="match status" value="1"/>
</dbReference>
<dbReference type="Pfam" id="PF01432">
    <property type="entry name" value="Peptidase_M3"/>
    <property type="match status" value="1"/>
</dbReference>
<reference evidence="9" key="2">
    <citation type="journal article" date="2021" name="PeerJ">
        <title>Extensive microbial diversity within the chicken gut microbiome revealed by metagenomics and culture.</title>
        <authorList>
            <person name="Gilroy R."/>
            <person name="Ravi A."/>
            <person name="Getino M."/>
            <person name="Pursley I."/>
            <person name="Horton D.L."/>
            <person name="Alikhan N.F."/>
            <person name="Baker D."/>
            <person name="Gharbi K."/>
            <person name="Hall N."/>
            <person name="Watson M."/>
            <person name="Adriaenssens E.M."/>
            <person name="Foster-Nyarko E."/>
            <person name="Jarju S."/>
            <person name="Secka A."/>
            <person name="Antonio M."/>
            <person name="Oren A."/>
            <person name="Chaudhuri R.R."/>
            <person name="La Ragione R."/>
            <person name="Hildebrand F."/>
            <person name="Pallen M.J."/>
        </authorList>
    </citation>
    <scope>NUCLEOTIDE SEQUENCE</scope>
    <source>
        <strain evidence="9">11167</strain>
    </source>
</reference>
<dbReference type="InterPro" id="IPR001567">
    <property type="entry name" value="Pept_M3A_M3B_dom"/>
</dbReference>
<dbReference type="SUPFAM" id="SSF55486">
    <property type="entry name" value="Metalloproteases ('zincins'), catalytic domain"/>
    <property type="match status" value="1"/>
</dbReference>
<dbReference type="NCBIfam" id="TIGR00181">
    <property type="entry name" value="pepF"/>
    <property type="match status" value="1"/>
</dbReference>
<protein>
    <recommendedName>
        <fullName evidence="6">Oligopeptidase F</fullName>
        <ecNumber evidence="6">3.4.24.-</ecNumber>
    </recommendedName>
</protein>
<dbReference type="Gene3D" id="1.20.140.70">
    <property type="entry name" value="Oligopeptidase f, N-terminal domain"/>
    <property type="match status" value="1"/>
</dbReference>
<evidence type="ECO:0000256" key="1">
    <source>
        <dbReference type="ARBA" id="ARBA00022670"/>
    </source>
</evidence>
<accession>A0A9D9ECY6</accession>
<evidence type="ECO:0000313" key="9">
    <source>
        <dbReference type="EMBL" id="MBO8444065.1"/>
    </source>
</evidence>
<dbReference type="PANTHER" id="PTHR11804:SF84">
    <property type="entry name" value="SACCHAROLYSIN"/>
    <property type="match status" value="1"/>
</dbReference>
<evidence type="ECO:0000313" key="10">
    <source>
        <dbReference type="Proteomes" id="UP000823633"/>
    </source>
</evidence>
<dbReference type="Gene3D" id="1.10.1370.20">
    <property type="entry name" value="Oligoendopeptidase f, C-terminal domain"/>
    <property type="match status" value="1"/>
</dbReference>
<proteinExistence type="inferred from homology"/>
<keyword evidence="3 6" id="KW-0378">Hydrolase</keyword>
<dbReference type="Proteomes" id="UP000823633">
    <property type="component" value="Unassembled WGS sequence"/>
</dbReference>
<dbReference type="GO" id="GO:0006518">
    <property type="term" value="P:peptide metabolic process"/>
    <property type="evidence" value="ECO:0007669"/>
    <property type="project" value="TreeGrafter"/>
</dbReference>
<keyword evidence="2 6" id="KW-0479">Metal-binding</keyword>
<dbReference type="InterPro" id="IPR004438">
    <property type="entry name" value="Peptidase_M3B"/>
</dbReference>
<gene>
    <name evidence="9" type="primary">pepF</name>
    <name evidence="9" type="ORF">IAC42_09990</name>
</gene>
<organism evidence="9 10">
    <name type="scientific">Candidatus Aphodenecus pullistercoris</name>
    <dbReference type="NCBI Taxonomy" id="2840669"/>
    <lineage>
        <taxon>Bacteria</taxon>
        <taxon>Pseudomonadati</taxon>
        <taxon>Spirochaetota</taxon>
        <taxon>Spirochaetia</taxon>
        <taxon>Spirochaetales</taxon>
        <taxon>Candidatus Aphodenecus</taxon>
    </lineage>
</organism>
<reference evidence="9" key="1">
    <citation type="submission" date="2020-10" db="EMBL/GenBank/DDBJ databases">
        <authorList>
            <person name="Gilroy R."/>
        </authorList>
    </citation>
    <scope>NUCLEOTIDE SEQUENCE</scope>
    <source>
        <strain evidence="9">11167</strain>
    </source>
</reference>
<dbReference type="EC" id="3.4.24.-" evidence="6"/>
<comment type="similarity">
    <text evidence="6">Belongs to the peptidase M3B family.</text>
</comment>
<name>A0A9D9ECY6_9SPIR</name>
<feature type="domain" description="Oligopeptidase F N-terminal" evidence="8">
    <location>
        <begin position="109"/>
        <end position="177"/>
    </location>
</feature>
<dbReference type="GO" id="GO:0046872">
    <property type="term" value="F:metal ion binding"/>
    <property type="evidence" value="ECO:0007669"/>
    <property type="project" value="UniProtKB-UniRule"/>
</dbReference>
<keyword evidence="5 6" id="KW-0482">Metalloprotease</keyword>
<evidence type="ECO:0000256" key="6">
    <source>
        <dbReference type="RuleBase" id="RU368091"/>
    </source>
</evidence>
<evidence type="ECO:0000256" key="5">
    <source>
        <dbReference type="ARBA" id="ARBA00023049"/>
    </source>
</evidence>
<comment type="function">
    <text evidence="6">Has oligopeptidase activity and degrades a variety of small bioactive peptides.</text>
</comment>
<dbReference type="InterPro" id="IPR042088">
    <property type="entry name" value="OligoPept_F_C"/>
</dbReference>
<dbReference type="PANTHER" id="PTHR11804">
    <property type="entry name" value="PROTEASE M3 THIMET OLIGOPEPTIDASE-RELATED"/>
    <property type="match status" value="1"/>
</dbReference>
<dbReference type="GO" id="GO:0004222">
    <property type="term" value="F:metalloendopeptidase activity"/>
    <property type="evidence" value="ECO:0007669"/>
    <property type="project" value="UniProtKB-UniRule"/>
</dbReference>
<dbReference type="CDD" id="cd09608">
    <property type="entry name" value="M3B_PepF"/>
    <property type="match status" value="1"/>
</dbReference>
<sequence>MKRSEQRKEDTWDLESVYSCPEDWQADCKALEADLAALASHQGKIVDGDSLYSALCDLQASELRLEKIYTYASLGYECDGLDSEAQRREGVAVSLCSRLAQSASYLEPEIMALDEAKLRSWIQEERFSGFRVYLIRLVRQRAHTLTAAEERIMALEGETADCCQEVFDELTDVDFDFGQVGDVKLTHASFSSLMRSPDETVRREAYLKLYGQYEKHSHTLARLYSGSVRQDIFQARARHYSSSLEAALFPDDVDQSVYHTLIESVESSLDSLHRYYELKRRRLGLESLHHYDVYVPMTRAPEVDYPYDKAVGMIASALGVLGKDYVDTLVRGLTEDRWVDRYENEGKRSGAFSAGSYTSKPFILTNYRSDSLSSVFTLAHEGGHSMHSLYSARNNPFMASNYSIFEAEVASTFNEELLSRHLIAKADTKALKAHLIATRLDDIVATLFRQTMFAHYELTVHEEVEKGGVATLDYQRKTYRSLLEAYFGPDVELIEVSDLEALRIPHFYNAFYVYKYATGLSAALALADRVMDGGVKERDDYLAFLASGGSRWPIESLRLAGVDMADSGPVKAAIAHFNRLMDEYEALD</sequence>